<feature type="non-terminal residue" evidence="3">
    <location>
        <position position="1"/>
    </location>
</feature>
<organism evidence="3 4">
    <name type="scientific">Porites evermanni</name>
    <dbReference type="NCBI Taxonomy" id="104178"/>
    <lineage>
        <taxon>Eukaryota</taxon>
        <taxon>Metazoa</taxon>
        <taxon>Cnidaria</taxon>
        <taxon>Anthozoa</taxon>
        <taxon>Hexacorallia</taxon>
        <taxon>Scleractinia</taxon>
        <taxon>Fungiina</taxon>
        <taxon>Poritidae</taxon>
        <taxon>Porites</taxon>
    </lineage>
</organism>
<dbReference type="InterPro" id="IPR029044">
    <property type="entry name" value="Nucleotide-diphossugar_trans"/>
</dbReference>
<keyword evidence="4" id="KW-1185">Reference proteome</keyword>
<accession>A0ABN8MMB2</accession>
<name>A0ABN8MMB2_9CNID</name>
<sequence length="100" mass="11588">HCFKGKTVYAPQIIFLHCGGSSNMPVGVWYHLSYGTIAMYKRDWESFGGFSKKFLNKVTWGGEDWDIMDGAVKGGLEIERKRAPWIFHYKHTKAGMWQRN</sequence>
<evidence type="ECO:0000259" key="2">
    <source>
        <dbReference type="Pfam" id="PF02709"/>
    </source>
</evidence>
<proteinExistence type="predicted"/>
<reference evidence="3 4" key="1">
    <citation type="submission" date="2022-05" db="EMBL/GenBank/DDBJ databases">
        <authorList>
            <consortium name="Genoscope - CEA"/>
            <person name="William W."/>
        </authorList>
    </citation>
    <scope>NUCLEOTIDE SEQUENCE [LARGE SCALE GENOMIC DNA]</scope>
</reference>
<dbReference type="Proteomes" id="UP001159427">
    <property type="component" value="Unassembled WGS sequence"/>
</dbReference>
<dbReference type="SUPFAM" id="SSF53448">
    <property type="entry name" value="Nucleotide-diphospho-sugar transferases"/>
    <property type="match status" value="1"/>
</dbReference>
<evidence type="ECO:0000313" key="3">
    <source>
        <dbReference type="EMBL" id="CAH3030865.1"/>
    </source>
</evidence>
<dbReference type="EMBL" id="CALNXI010000661">
    <property type="protein sequence ID" value="CAH3030865.1"/>
    <property type="molecule type" value="Genomic_DNA"/>
</dbReference>
<dbReference type="PANTHER" id="PTHR12369">
    <property type="entry name" value="CHONDROITIN SYNTHASE"/>
    <property type="match status" value="1"/>
</dbReference>
<evidence type="ECO:0000313" key="4">
    <source>
        <dbReference type="Proteomes" id="UP001159427"/>
    </source>
</evidence>
<gene>
    <name evidence="3" type="ORF">PEVE_00038645</name>
</gene>
<evidence type="ECO:0000256" key="1">
    <source>
        <dbReference type="ARBA" id="ARBA00022679"/>
    </source>
</evidence>
<protein>
    <recommendedName>
        <fullName evidence="2">Galactosyltransferase C-terminal domain-containing protein</fullName>
    </recommendedName>
</protein>
<dbReference type="PANTHER" id="PTHR12369:SF47">
    <property type="entry name" value="HEXOSYLTRANSFERASE"/>
    <property type="match status" value="1"/>
</dbReference>
<comment type="caution">
    <text evidence="3">The sequence shown here is derived from an EMBL/GenBank/DDBJ whole genome shotgun (WGS) entry which is preliminary data.</text>
</comment>
<dbReference type="InterPro" id="IPR027791">
    <property type="entry name" value="Galactosyl_T_C"/>
</dbReference>
<feature type="domain" description="Galactosyltransferase C-terminal" evidence="2">
    <location>
        <begin position="35"/>
        <end position="91"/>
    </location>
</feature>
<keyword evidence="1" id="KW-0808">Transferase</keyword>
<dbReference type="InterPro" id="IPR051227">
    <property type="entry name" value="CS_glycosyltransferase"/>
</dbReference>
<dbReference type="Pfam" id="PF02709">
    <property type="entry name" value="Glyco_transf_7C"/>
    <property type="match status" value="1"/>
</dbReference>
<dbReference type="Gene3D" id="3.90.550.10">
    <property type="entry name" value="Spore Coat Polysaccharide Biosynthesis Protein SpsA, Chain A"/>
    <property type="match status" value="1"/>
</dbReference>